<feature type="compositionally biased region" description="Low complexity" evidence="3">
    <location>
        <begin position="88"/>
        <end position="97"/>
    </location>
</feature>
<protein>
    <recommendedName>
        <fullName evidence="4">Ribosome recycling factor domain-containing protein</fullName>
    </recommendedName>
</protein>
<dbReference type="GO" id="GO:0043023">
    <property type="term" value="F:ribosomal large subunit binding"/>
    <property type="evidence" value="ECO:0007669"/>
    <property type="project" value="TreeGrafter"/>
</dbReference>
<dbReference type="Gene3D" id="3.30.1360.40">
    <property type="match status" value="1"/>
</dbReference>
<keyword evidence="2" id="KW-0648">Protein biosynthesis</keyword>
<reference evidence="5" key="1">
    <citation type="submission" date="2021-01" db="EMBL/GenBank/DDBJ databases">
        <authorList>
            <person name="Corre E."/>
            <person name="Pelletier E."/>
            <person name="Niang G."/>
            <person name="Scheremetjew M."/>
            <person name="Finn R."/>
            <person name="Kale V."/>
            <person name="Holt S."/>
            <person name="Cochrane G."/>
            <person name="Meng A."/>
            <person name="Brown T."/>
            <person name="Cohen L."/>
        </authorList>
    </citation>
    <scope>NUCLEOTIDE SEQUENCE</scope>
    <source>
        <strain evidence="5">GSO104</strain>
    </source>
</reference>
<evidence type="ECO:0000313" key="5">
    <source>
        <dbReference type="EMBL" id="CAE4598952.1"/>
    </source>
</evidence>
<evidence type="ECO:0000256" key="2">
    <source>
        <dbReference type="ARBA" id="ARBA00022917"/>
    </source>
</evidence>
<evidence type="ECO:0000313" key="6">
    <source>
        <dbReference type="EMBL" id="CAE4598953.1"/>
    </source>
</evidence>
<evidence type="ECO:0000259" key="4">
    <source>
        <dbReference type="Pfam" id="PF01765"/>
    </source>
</evidence>
<accession>A0A6V2DIS7</accession>
<dbReference type="Gene3D" id="1.10.132.20">
    <property type="entry name" value="Ribosome-recycling factor"/>
    <property type="match status" value="1"/>
</dbReference>
<feature type="domain" description="Ribosome recycling factor" evidence="4">
    <location>
        <begin position="152"/>
        <end position="320"/>
    </location>
</feature>
<evidence type="ECO:0000256" key="3">
    <source>
        <dbReference type="SAM" id="MobiDB-lite"/>
    </source>
</evidence>
<feature type="compositionally biased region" description="Acidic residues" evidence="3">
    <location>
        <begin position="98"/>
        <end position="117"/>
    </location>
</feature>
<dbReference type="PANTHER" id="PTHR20982:SF3">
    <property type="entry name" value="MITOCHONDRIAL RIBOSOME RECYCLING FACTOR PSEUDO 1"/>
    <property type="match status" value="1"/>
</dbReference>
<dbReference type="GO" id="GO:0006412">
    <property type="term" value="P:translation"/>
    <property type="evidence" value="ECO:0007669"/>
    <property type="project" value="UniProtKB-KW"/>
</dbReference>
<dbReference type="InterPro" id="IPR002661">
    <property type="entry name" value="Ribosome_recyc_fac"/>
</dbReference>
<dbReference type="EMBL" id="HBNS01013099">
    <property type="protein sequence ID" value="CAE4598952.1"/>
    <property type="molecule type" value="Transcribed_RNA"/>
</dbReference>
<sequence length="322" mass="35255">MSSTMRKATTLLLRRTSQFRTSTTAASLSTWNNPTSSPLTVNSKDTIIAAPCIGNVRHMSRKGSKMGHHLETIENLGVQERRKKKKGGASPAASVAAVEEEVQDMPEMEQDEFESTFDDNNNKEGDDKEDALPTLPDPNDVKQRMLKVVTHLENSFRAIRGSEPTPELFEVIPVSAYDSTMPLSSLAQVVISTPTRVLLNCFDPSTAPAVRDAVRDSGKNLNPMMDENDKGTIVVPMPRPSAETRASVVKQLGKQTEVAKQRVRRIRRGAQDVVKKGKDGKLEGISKDDAFRVGKEIDGVTEEVGGVLDGILKKKTEDVMAI</sequence>
<feature type="region of interest" description="Disordered" evidence="3">
    <location>
        <begin position="76"/>
        <end position="139"/>
    </location>
</feature>
<name>A0A6V2DIS7_9STRA</name>
<dbReference type="GO" id="GO:0005739">
    <property type="term" value="C:mitochondrion"/>
    <property type="evidence" value="ECO:0007669"/>
    <property type="project" value="TreeGrafter"/>
</dbReference>
<evidence type="ECO:0000256" key="1">
    <source>
        <dbReference type="ARBA" id="ARBA00005912"/>
    </source>
</evidence>
<dbReference type="InterPro" id="IPR023584">
    <property type="entry name" value="Ribosome_recyc_fac_dom"/>
</dbReference>
<organism evidence="5">
    <name type="scientific">Ditylum brightwellii</name>
    <dbReference type="NCBI Taxonomy" id="49249"/>
    <lineage>
        <taxon>Eukaryota</taxon>
        <taxon>Sar</taxon>
        <taxon>Stramenopiles</taxon>
        <taxon>Ochrophyta</taxon>
        <taxon>Bacillariophyta</taxon>
        <taxon>Mediophyceae</taxon>
        <taxon>Lithodesmiophycidae</taxon>
        <taxon>Lithodesmiales</taxon>
        <taxon>Lithodesmiaceae</taxon>
        <taxon>Ditylum</taxon>
    </lineage>
</organism>
<dbReference type="PANTHER" id="PTHR20982">
    <property type="entry name" value="RIBOSOME RECYCLING FACTOR"/>
    <property type="match status" value="1"/>
</dbReference>
<dbReference type="Pfam" id="PF01765">
    <property type="entry name" value="RRF"/>
    <property type="match status" value="1"/>
</dbReference>
<dbReference type="InterPro" id="IPR036191">
    <property type="entry name" value="RRF_sf"/>
</dbReference>
<dbReference type="EMBL" id="HBNS01013100">
    <property type="protein sequence ID" value="CAE4598953.1"/>
    <property type="molecule type" value="Transcribed_RNA"/>
</dbReference>
<gene>
    <name evidence="5" type="ORF">DBRI00130_LOCUS10566</name>
    <name evidence="6" type="ORF">DBRI00130_LOCUS10567</name>
</gene>
<comment type="similarity">
    <text evidence="1">Belongs to the RRF family.</text>
</comment>
<dbReference type="AlphaFoldDB" id="A0A6V2DIS7"/>
<dbReference type="SUPFAM" id="SSF55194">
    <property type="entry name" value="Ribosome recycling factor, RRF"/>
    <property type="match status" value="1"/>
</dbReference>
<proteinExistence type="inferred from homology"/>